<dbReference type="PANTHER" id="PTHR45755:SF4">
    <property type="entry name" value="ZINC TRANSPORTER 7"/>
    <property type="match status" value="1"/>
</dbReference>
<keyword evidence="5 8" id="KW-1133">Transmembrane helix</keyword>
<dbReference type="GO" id="GO:0016020">
    <property type="term" value="C:membrane"/>
    <property type="evidence" value="ECO:0007669"/>
    <property type="project" value="UniProtKB-SubCell"/>
</dbReference>
<dbReference type="InterPro" id="IPR058533">
    <property type="entry name" value="Cation_efflux_TM"/>
</dbReference>
<keyword evidence="2" id="KW-0813">Transport</keyword>
<feature type="transmembrane region" description="Helical" evidence="8">
    <location>
        <begin position="125"/>
        <end position="148"/>
    </location>
</feature>
<dbReference type="Pfam" id="PF01545">
    <property type="entry name" value="Cation_efflux"/>
    <property type="match status" value="1"/>
</dbReference>
<keyword evidence="4" id="KW-0864">Zinc transport</keyword>
<evidence type="ECO:0000313" key="10">
    <source>
        <dbReference type="EMBL" id="TMM46927.1"/>
    </source>
</evidence>
<keyword evidence="11" id="KW-1185">Reference proteome</keyword>
<name>A0A8H2JMQ5_9GAMM</name>
<accession>A0A8H2JMQ5</accession>
<dbReference type="RefSeq" id="WP_138620688.1">
    <property type="nucleotide sequence ID" value="NZ_SZVP01000002.1"/>
</dbReference>
<dbReference type="GO" id="GO:0006882">
    <property type="term" value="P:intracellular zinc ion homeostasis"/>
    <property type="evidence" value="ECO:0007669"/>
    <property type="project" value="InterPro"/>
</dbReference>
<dbReference type="GO" id="GO:0005385">
    <property type="term" value="F:zinc ion transmembrane transporter activity"/>
    <property type="evidence" value="ECO:0007669"/>
    <property type="project" value="InterPro"/>
</dbReference>
<evidence type="ECO:0000256" key="2">
    <source>
        <dbReference type="ARBA" id="ARBA00022448"/>
    </source>
</evidence>
<evidence type="ECO:0000256" key="4">
    <source>
        <dbReference type="ARBA" id="ARBA00022906"/>
    </source>
</evidence>
<dbReference type="EMBL" id="SZVP01000002">
    <property type="protein sequence ID" value="TMM46927.1"/>
    <property type="molecule type" value="Genomic_DNA"/>
</dbReference>
<dbReference type="NCBIfam" id="NF033827">
    <property type="entry name" value="CDF_efflux_DmeF"/>
    <property type="match status" value="1"/>
</dbReference>
<evidence type="ECO:0000256" key="7">
    <source>
        <dbReference type="ARBA" id="ARBA00023136"/>
    </source>
</evidence>
<gene>
    <name evidence="10" type="primary">dmeF</name>
    <name evidence="10" type="ORF">FCS21_03950</name>
</gene>
<dbReference type="OrthoDB" id="271709at2"/>
<evidence type="ECO:0000256" key="5">
    <source>
        <dbReference type="ARBA" id="ARBA00022989"/>
    </source>
</evidence>
<evidence type="ECO:0000256" key="8">
    <source>
        <dbReference type="SAM" id="Phobius"/>
    </source>
</evidence>
<dbReference type="InterPro" id="IPR045316">
    <property type="entry name" value="Msc2-like"/>
</dbReference>
<dbReference type="PANTHER" id="PTHR45755">
    <property type="match status" value="1"/>
</dbReference>
<evidence type="ECO:0000256" key="3">
    <source>
        <dbReference type="ARBA" id="ARBA00022692"/>
    </source>
</evidence>
<comment type="caution">
    <text evidence="10">The sequence shown here is derived from an EMBL/GenBank/DDBJ whole genome shotgun (WGS) entry which is preliminary data.</text>
</comment>
<feature type="transmembrane region" description="Helical" evidence="8">
    <location>
        <begin position="28"/>
        <end position="47"/>
    </location>
</feature>
<feature type="transmembrane region" description="Helical" evidence="8">
    <location>
        <begin position="177"/>
        <end position="197"/>
    </location>
</feature>
<evidence type="ECO:0000256" key="6">
    <source>
        <dbReference type="ARBA" id="ARBA00023065"/>
    </source>
</evidence>
<feature type="transmembrane region" description="Helical" evidence="8">
    <location>
        <begin position="92"/>
        <end position="113"/>
    </location>
</feature>
<dbReference type="InterPro" id="IPR002524">
    <property type="entry name" value="Cation_efflux"/>
</dbReference>
<proteinExistence type="predicted"/>
<keyword evidence="6" id="KW-0406">Ion transport</keyword>
<evidence type="ECO:0000259" key="9">
    <source>
        <dbReference type="Pfam" id="PF01545"/>
    </source>
</evidence>
<dbReference type="Proteomes" id="UP000307702">
    <property type="component" value="Unassembled WGS sequence"/>
</dbReference>
<organism evidence="10 11">
    <name type="scientific">Colwellia ponticola</name>
    <dbReference type="NCBI Taxonomy" id="2304625"/>
    <lineage>
        <taxon>Bacteria</taxon>
        <taxon>Pseudomonadati</taxon>
        <taxon>Pseudomonadota</taxon>
        <taxon>Gammaproteobacteria</taxon>
        <taxon>Alteromonadales</taxon>
        <taxon>Colwelliaceae</taxon>
        <taxon>Colwellia</taxon>
    </lineage>
</organism>
<keyword evidence="3 8" id="KW-0812">Transmembrane</keyword>
<sequence>MYNENNIQWDHSHDFAIDNQGNKSKVKIVFWLTTVIMILEITAGTWSGSMALLADGWHMGTHSAAFLITIFAYSYAKKNANNKDFSFGTGKVNYLGGFASAIALAIIALMMALESVHRLMVPQAIYFNEAIAVAIIGLVVNIVSVFVLHDDHHHHHHHEGHEHHHDEHHHDHNLKAAYFHVLADTLTSLLAIVALLAGKYFGWIWMDALMGIVGAVVILRWSYGLLKESSRVLLDKSVDTASLTKAINAISVENETIIRDIHLWQVASGHQVMILSIAAKKPLEPSYYKQLVQQHLPNLSHITIEVIPV</sequence>
<dbReference type="SUPFAM" id="SSF161111">
    <property type="entry name" value="Cation efflux protein transmembrane domain-like"/>
    <property type="match status" value="1"/>
</dbReference>
<feature type="transmembrane region" description="Helical" evidence="8">
    <location>
        <begin position="59"/>
        <end position="76"/>
    </location>
</feature>
<dbReference type="InterPro" id="IPR027469">
    <property type="entry name" value="Cation_efflux_TMD_sf"/>
</dbReference>
<evidence type="ECO:0000256" key="1">
    <source>
        <dbReference type="ARBA" id="ARBA00004141"/>
    </source>
</evidence>
<feature type="domain" description="Cation efflux protein transmembrane" evidence="9">
    <location>
        <begin position="27"/>
        <end position="234"/>
    </location>
</feature>
<keyword evidence="7 8" id="KW-0472">Membrane</keyword>
<feature type="transmembrane region" description="Helical" evidence="8">
    <location>
        <begin position="203"/>
        <end position="223"/>
    </location>
</feature>
<dbReference type="NCBIfam" id="TIGR01297">
    <property type="entry name" value="CDF"/>
    <property type="match status" value="1"/>
</dbReference>
<comment type="subcellular location">
    <subcellularLocation>
        <location evidence="1">Membrane</location>
        <topology evidence="1">Multi-pass membrane protein</topology>
    </subcellularLocation>
</comment>
<reference evidence="10 11" key="1">
    <citation type="submission" date="2019-05" db="EMBL/GenBank/DDBJ databases">
        <title>Colwellia ponticola sp. nov., isolated from seawater.</title>
        <authorList>
            <person name="Yoon J.-H."/>
        </authorList>
    </citation>
    <scope>NUCLEOTIDE SEQUENCE [LARGE SCALE GENOMIC DNA]</scope>
    <source>
        <strain evidence="10 11">OISW-25</strain>
    </source>
</reference>
<keyword evidence="4" id="KW-0862">Zinc</keyword>
<dbReference type="Gene3D" id="1.20.1510.10">
    <property type="entry name" value="Cation efflux protein transmembrane domain"/>
    <property type="match status" value="1"/>
</dbReference>
<dbReference type="AlphaFoldDB" id="A0A8H2JMQ5"/>
<protein>
    <submittedName>
        <fullName evidence="10">CDF family Co(II)/Ni(II) efflux transporter DmeF</fullName>
    </submittedName>
</protein>
<evidence type="ECO:0000313" key="11">
    <source>
        <dbReference type="Proteomes" id="UP000307702"/>
    </source>
</evidence>